<feature type="region of interest" description="Disordered" evidence="2">
    <location>
        <begin position="425"/>
        <end position="535"/>
    </location>
</feature>
<feature type="compositionally biased region" description="Low complexity" evidence="2">
    <location>
        <begin position="482"/>
        <end position="495"/>
    </location>
</feature>
<proteinExistence type="predicted"/>
<feature type="region of interest" description="Disordered" evidence="2">
    <location>
        <begin position="1"/>
        <end position="23"/>
    </location>
</feature>
<evidence type="ECO:0000313" key="3">
    <source>
        <dbReference type="EMBL" id="KAK8377544.1"/>
    </source>
</evidence>
<accession>A0AAW0SRL8</accession>
<dbReference type="AlphaFoldDB" id="A0AAW0SRL8"/>
<feature type="region of interest" description="Disordered" evidence="2">
    <location>
        <begin position="733"/>
        <end position="752"/>
    </location>
</feature>
<comment type="caution">
    <text evidence="3">The sequence shown here is derived from an EMBL/GenBank/DDBJ whole genome shotgun (WGS) entry which is preliminary data.</text>
</comment>
<feature type="compositionally biased region" description="Low complexity" evidence="2">
    <location>
        <begin position="783"/>
        <end position="795"/>
    </location>
</feature>
<dbReference type="Proteomes" id="UP001487740">
    <property type="component" value="Unassembled WGS sequence"/>
</dbReference>
<feature type="compositionally biased region" description="Low complexity" evidence="2">
    <location>
        <begin position="1047"/>
        <end position="1058"/>
    </location>
</feature>
<feature type="coiled-coil region" evidence="1">
    <location>
        <begin position="589"/>
        <end position="616"/>
    </location>
</feature>
<feature type="compositionally biased region" description="Polar residues" evidence="2">
    <location>
        <begin position="859"/>
        <end position="869"/>
    </location>
</feature>
<feature type="compositionally biased region" description="Low complexity" evidence="2">
    <location>
        <begin position="8"/>
        <end position="19"/>
    </location>
</feature>
<feature type="compositionally biased region" description="Low complexity" evidence="2">
    <location>
        <begin position="823"/>
        <end position="842"/>
    </location>
</feature>
<feature type="compositionally biased region" description="Low complexity" evidence="2">
    <location>
        <begin position="460"/>
        <end position="470"/>
    </location>
</feature>
<feature type="region of interest" description="Disordered" evidence="2">
    <location>
        <begin position="219"/>
        <end position="240"/>
    </location>
</feature>
<feature type="compositionally biased region" description="Polar residues" evidence="2">
    <location>
        <begin position="932"/>
        <end position="948"/>
    </location>
</feature>
<evidence type="ECO:0000256" key="1">
    <source>
        <dbReference type="SAM" id="Coils"/>
    </source>
</evidence>
<feature type="region of interest" description="Disordered" evidence="2">
    <location>
        <begin position="324"/>
        <end position="352"/>
    </location>
</feature>
<feature type="compositionally biased region" description="Low complexity" evidence="2">
    <location>
        <begin position="703"/>
        <end position="721"/>
    </location>
</feature>
<gene>
    <name evidence="3" type="ORF">O3P69_013880</name>
</gene>
<evidence type="ECO:0000256" key="2">
    <source>
        <dbReference type="SAM" id="MobiDB-lite"/>
    </source>
</evidence>
<keyword evidence="1" id="KW-0175">Coiled coil</keyword>
<reference evidence="3 4" key="1">
    <citation type="submission" date="2023-03" db="EMBL/GenBank/DDBJ databases">
        <title>High-quality genome of Scylla paramamosain provides insights in environmental adaptation.</title>
        <authorList>
            <person name="Zhang L."/>
        </authorList>
    </citation>
    <scope>NUCLEOTIDE SEQUENCE [LARGE SCALE GENOMIC DNA]</scope>
    <source>
        <strain evidence="3">LZ_2023a</strain>
        <tissue evidence="3">Muscle</tissue>
    </source>
</reference>
<name>A0AAW0SRL8_SCYPA</name>
<sequence length="1073" mass="120348">MAGLAMKSSSRPRLLRPSPNELQETLRQEREKWRVFRIQQVREQARQEAQRVREAVRRRERQLLDDLQQDVEATWQMKKEQRVTQLETEYLECLSNIGQAHRQAKEQPNPEEVLQQRAEHNQRVAALRGQEAGRQQREEAQQQHHQKDRLLRQRQDVLRLEKLRARHVADLPVPQAFRKKIVKEKMAPAKVAFHEAGTFTTTHYVPQNVRVEKEVWSSKPSAKEKAATEEAERARQDEARQRQIEEECARREQRGREALKREHLSRLLEHLVAGLDEAQRQHHLSLFLHGKDGAVWETEETHLKEQVHQQRQMEEAVEELLQKEEHEKQEKDKEDVRSGVIPEPSMQSSDYLEEIESEDATLEGTSKTKVRGLRSLLKEVERRRNRILQDLEDSIPVRGPSGDGGDSSLRDQKKDIHMADTVPIHLHSGHPSVRSPPKSCAPSQPAPPHPEGRPTEAQPDTTQTQDSSSTVLPLSEESIPVSSDSTLPSTSPSLPQRHSTPLEHQPQPRDTHTRQPQPRLTEFHSTTTGTSSLNSDDIKINIDLDVDSSSLVASDGSPEQLQKQQQSESYVSSTEYYSLPSDLPGKESLQEIEDNLKRIQEHRQRNQDLIDSLSRKRGSPGQHMPATYLEKLKEDGSGKKPLTRKEKYELKKKELIRFYIEKLLQRDQDGELSASTVEGSGLSLSSLGSFLGYLEGEGLEHQPSSSPSMTAASATSRSPSSYEDIDEFPVKMKPKDWHLPPHTSSSSSTSSVITTCSPAYSIHTDHHYTTTAITTTTTHPKYHITSTTTSSATSPPLTPRQPVLHPDPSSSSTTQPHYHISKLHPGSLSSSSSTNSTFISPKPELSGGGSVSTSTGTSIAETPQEISSSEEGHQKYITPSLSYLTPPREDESSLEDSEVAIEPPSSSHADPIKQLQWYATQRQRMRDRQHADTTTTSEDTPRGTTTKLSEPYRKHLTDYKFPETITIPSSIIQTSSTSNDGPRWELGKLSKISWTKMDDVGSTEAEKISISSGTSTTTTQTGSHGSEESSVSMPDMEQVLRRFGLGKTSSKSSSATPSNEEDSGDSKGDDGKE</sequence>
<feature type="compositionally biased region" description="Polar residues" evidence="2">
    <location>
        <begin position="514"/>
        <end position="535"/>
    </location>
</feature>
<feature type="region of interest" description="Disordered" evidence="2">
    <location>
        <begin position="783"/>
        <end position="949"/>
    </location>
</feature>
<feature type="compositionally biased region" description="Low complexity" evidence="2">
    <location>
        <begin position="743"/>
        <end position="752"/>
    </location>
</feature>
<feature type="region of interest" description="Disordered" evidence="2">
    <location>
        <begin position="1002"/>
        <end position="1073"/>
    </location>
</feature>
<feature type="compositionally biased region" description="Basic and acidic residues" evidence="2">
    <location>
        <begin position="324"/>
        <end position="337"/>
    </location>
</feature>
<protein>
    <submittedName>
        <fullName evidence="3">Uncharacterized protein</fullName>
    </submittedName>
</protein>
<feature type="compositionally biased region" description="Basic and acidic residues" evidence="2">
    <location>
        <begin position="1064"/>
        <end position="1073"/>
    </location>
</feature>
<keyword evidence="4" id="KW-1185">Reference proteome</keyword>
<feature type="region of interest" description="Disordered" evidence="2">
    <location>
        <begin position="698"/>
        <end position="723"/>
    </location>
</feature>
<feature type="compositionally biased region" description="Low complexity" evidence="2">
    <location>
        <begin position="1008"/>
        <end position="1030"/>
    </location>
</feature>
<organism evidence="3 4">
    <name type="scientific">Scylla paramamosain</name>
    <name type="common">Mud crab</name>
    <dbReference type="NCBI Taxonomy" id="85552"/>
    <lineage>
        <taxon>Eukaryota</taxon>
        <taxon>Metazoa</taxon>
        <taxon>Ecdysozoa</taxon>
        <taxon>Arthropoda</taxon>
        <taxon>Crustacea</taxon>
        <taxon>Multicrustacea</taxon>
        <taxon>Malacostraca</taxon>
        <taxon>Eumalacostraca</taxon>
        <taxon>Eucarida</taxon>
        <taxon>Decapoda</taxon>
        <taxon>Pleocyemata</taxon>
        <taxon>Brachyura</taxon>
        <taxon>Eubrachyura</taxon>
        <taxon>Portunoidea</taxon>
        <taxon>Portunidae</taxon>
        <taxon>Portuninae</taxon>
        <taxon>Scylla</taxon>
    </lineage>
</organism>
<feature type="region of interest" description="Disordered" evidence="2">
    <location>
        <begin position="128"/>
        <end position="149"/>
    </location>
</feature>
<feature type="region of interest" description="Disordered" evidence="2">
    <location>
        <begin position="551"/>
        <end position="584"/>
    </location>
</feature>
<feature type="compositionally biased region" description="Low complexity" evidence="2">
    <location>
        <begin position="564"/>
        <end position="578"/>
    </location>
</feature>
<evidence type="ECO:0000313" key="4">
    <source>
        <dbReference type="Proteomes" id="UP001487740"/>
    </source>
</evidence>
<dbReference type="EMBL" id="JARAKH010000047">
    <property type="protein sequence ID" value="KAK8377544.1"/>
    <property type="molecule type" value="Genomic_DNA"/>
</dbReference>
<feature type="region of interest" description="Disordered" evidence="2">
    <location>
        <begin position="391"/>
        <end position="411"/>
    </location>
</feature>